<dbReference type="PANTHER" id="PTHR34201">
    <property type="entry name" value="GLYCINE-RICH PROTEIN"/>
    <property type="match status" value="1"/>
</dbReference>
<organism evidence="2 3">
    <name type="scientific">Nyssa sinensis</name>
    <dbReference type="NCBI Taxonomy" id="561372"/>
    <lineage>
        <taxon>Eukaryota</taxon>
        <taxon>Viridiplantae</taxon>
        <taxon>Streptophyta</taxon>
        <taxon>Embryophyta</taxon>
        <taxon>Tracheophyta</taxon>
        <taxon>Spermatophyta</taxon>
        <taxon>Magnoliopsida</taxon>
        <taxon>eudicotyledons</taxon>
        <taxon>Gunneridae</taxon>
        <taxon>Pentapetalae</taxon>
        <taxon>asterids</taxon>
        <taxon>Cornales</taxon>
        <taxon>Nyssaceae</taxon>
        <taxon>Nyssa</taxon>
    </lineage>
</organism>
<keyword evidence="1" id="KW-0472">Membrane</keyword>
<gene>
    <name evidence="2" type="ORF">F0562_022547</name>
</gene>
<reference evidence="2 3" key="1">
    <citation type="submission" date="2019-09" db="EMBL/GenBank/DDBJ databases">
        <title>A chromosome-level genome assembly of the Chinese tupelo Nyssa sinensis.</title>
        <authorList>
            <person name="Yang X."/>
            <person name="Kang M."/>
            <person name="Yang Y."/>
            <person name="Xiong H."/>
            <person name="Wang M."/>
            <person name="Zhang Z."/>
            <person name="Wang Z."/>
            <person name="Wu H."/>
            <person name="Ma T."/>
            <person name="Liu J."/>
            <person name="Xi Z."/>
        </authorList>
    </citation>
    <scope>NUCLEOTIDE SEQUENCE [LARGE SCALE GENOMIC DNA]</scope>
    <source>
        <strain evidence="2">J267</strain>
        <tissue evidence="2">Leaf</tissue>
    </source>
</reference>
<dbReference type="EMBL" id="CM018034">
    <property type="protein sequence ID" value="KAA8544535.1"/>
    <property type="molecule type" value="Genomic_DNA"/>
</dbReference>
<evidence type="ECO:0000313" key="2">
    <source>
        <dbReference type="EMBL" id="KAA8544535.1"/>
    </source>
</evidence>
<evidence type="ECO:0000313" key="3">
    <source>
        <dbReference type="Proteomes" id="UP000325577"/>
    </source>
</evidence>
<name>A0A5J5BN73_9ASTE</name>
<dbReference type="InterPro" id="IPR053288">
    <property type="entry name" value="TGD_Bridge_Protein"/>
</dbReference>
<dbReference type="PANTHER" id="PTHR34201:SF1">
    <property type="entry name" value="GLYCINE-RICH PROTEIN"/>
    <property type="match status" value="1"/>
</dbReference>
<proteinExistence type="predicted"/>
<accession>A0A5J5BN73</accession>
<keyword evidence="1" id="KW-0812">Transmembrane</keyword>
<feature type="transmembrane region" description="Helical" evidence="1">
    <location>
        <begin position="62"/>
        <end position="81"/>
    </location>
</feature>
<feature type="transmembrane region" description="Helical" evidence="1">
    <location>
        <begin position="32"/>
        <end position="56"/>
    </location>
</feature>
<dbReference type="OrthoDB" id="1933362at2759"/>
<evidence type="ECO:0000256" key="1">
    <source>
        <dbReference type="SAM" id="Phobius"/>
    </source>
</evidence>
<dbReference type="Proteomes" id="UP000325577">
    <property type="component" value="Linkage Group LG11"/>
</dbReference>
<keyword evidence="3" id="KW-1185">Reference proteome</keyword>
<protein>
    <submittedName>
        <fullName evidence="2">Uncharacterized protein</fullName>
    </submittedName>
</protein>
<dbReference type="AlphaFoldDB" id="A0A5J5BN73"/>
<keyword evidence="1" id="KW-1133">Transmembrane helix</keyword>
<sequence>MNGSSRDDGEKKGLLWMVPVLKSKELGKLGPALGVGAGCGFGFGIGLIGGTGFGLGIPGLKLGLGLGAGCGVGLGVGYGMGRGIAYDHQKHRHTNVGNIFNGMRPPVNLPSQDEIGAFIDEFAIKTKELIQATSGELVKWRK</sequence>